<organism evidence="1 2">
    <name type="scientific">Terrilactibacillus tamarindi</name>
    <dbReference type="NCBI Taxonomy" id="2599694"/>
    <lineage>
        <taxon>Bacteria</taxon>
        <taxon>Bacillati</taxon>
        <taxon>Bacillota</taxon>
        <taxon>Bacilli</taxon>
        <taxon>Bacillales</taxon>
        <taxon>Bacillaceae</taxon>
        <taxon>Terrilactibacillus</taxon>
    </lineage>
</organism>
<accession>A0A6N8CRT5</accession>
<name>A0A6N8CRT5_9BACI</name>
<dbReference type="NCBIfam" id="TIGR04398">
    <property type="entry name" value="SLAP_DUP"/>
    <property type="match status" value="1"/>
</dbReference>
<dbReference type="AlphaFoldDB" id="A0A6N8CRT5"/>
<evidence type="ECO:0000313" key="1">
    <source>
        <dbReference type="EMBL" id="MTT31773.1"/>
    </source>
</evidence>
<dbReference type="EMBL" id="WNHB01000009">
    <property type="protein sequence ID" value="MTT31773.1"/>
    <property type="molecule type" value="Genomic_DNA"/>
</dbReference>
<gene>
    <name evidence="1" type="ORF">GMB86_07065</name>
</gene>
<proteinExistence type="predicted"/>
<sequence>MYLFLIIEGCDDLQQLFFESSWDKTICVKDRQMIHDTYMKTKNDDNTIHFVPLWQALNHNESLLVTVLVHNFSEKRLTFDHKVIKYFEDRKQMAEYVFHLPTLVVEAKTSMPWTFIFPKESVDENAKLENGYLGF</sequence>
<protein>
    <submittedName>
        <fullName evidence="1">SLAP domain-containing protein</fullName>
    </submittedName>
</protein>
<reference evidence="1 2" key="1">
    <citation type="submission" date="2019-11" db="EMBL/GenBank/DDBJ databases">
        <title>Terrilactibacillus tamarindus sp. nov. BCM23-1 isolated from bark of Tamarindus indica.</title>
        <authorList>
            <person name="Kingkaew E."/>
            <person name="Tanasupawat S."/>
        </authorList>
    </citation>
    <scope>NUCLEOTIDE SEQUENCE [LARGE SCALE GENOMIC DNA]</scope>
    <source>
        <strain evidence="1 2">BCM23-1</strain>
    </source>
</reference>
<comment type="caution">
    <text evidence="1">The sequence shown here is derived from an EMBL/GenBank/DDBJ whole genome shotgun (WGS) entry which is preliminary data.</text>
</comment>
<dbReference type="OrthoDB" id="1907642at2"/>
<dbReference type="Proteomes" id="UP000440978">
    <property type="component" value="Unassembled WGS sequence"/>
</dbReference>
<dbReference type="InterPro" id="IPR030910">
    <property type="entry name" value="SLAP_dom"/>
</dbReference>
<keyword evidence="2" id="KW-1185">Reference proteome</keyword>
<evidence type="ECO:0000313" key="2">
    <source>
        <dbReference type="Proteomes" id="UP000440978"/>
    </source>
</evidence>